<dbReference type="SUPFAM" id="SSF48403">
    <property type="entry name" value="Ankyrin repeat"/>
    <property type="match status" value="1"/>
</dbReference>
<evidence type="ECO:0000256" key="4">
    <source>
        <dbReference type="SAM" id="SignalP"/>
    </source>
</evidence>
<evidence type="ECO:0000313" key="6">
    <source>
        <dbReference type="Proteomes" id="UP000277580"/>
    </source>
</evidence>
<proteinExistence type="predicted"/>
<dbReference type="PROSITE" id="PS50088">
    <property type="entry name" value="ANK_REPEAT"/>
    <property type="match status" value="4"/>
</dbReference>
<name>A0A3N4KIR5_9PEZI</name>
<dbReference type="AlphaFoldDB" id="A0A3N4KIR5"/>
<feature type="chain" id="PRO_5018003436" evidence="4">
    <location>
        <begin position="16"/>
        <end position="373"/>
    </location>
</feature>
<keyword evidence="6" id="KW-1185">Reference proteome</keyword>
<dbReference type="Pfam" id="PF12796">
    <property type="entry name" value="Ank_2"/>
    <property type="match status" value="2"/>
</dbReference>
<evidence type="ECO:0000256" key="1">
    <source>
        <dbReference type="ARBA" id="ARBA00022737"/>
    </source>
</evidence>
<feature type="repeat" description="ANK" evidence="3">
    <location>
        <begin position="167"/>
        <end position="199"/>
    </location>
</feature>
<accession>A0A3N4KIR5</accession>
<feature type="repeat" description="ANK" evidence="3">
    <location>
        <begin position="134"/>
        <end position="166"/>
    </location>
</feature>
<dbReference type="SMART" id="SM00248">
    <property type="entry name" value="ANK"/>
    <property type="match status" value="7"/>
</dbReference>
<dbReference type="InParanoid" id="A0A3N4KIR5"/>
<dbReference type="PROSITE" id="PS50297">
    <property type="entry name" value="ANK_REP_REGION"/>
    <property type="match status" value="3"/>
</dbReference>
<dbReference type="PANTHER" id="PTHR24198">
    <property type="entry name" value="ANKYRIN REPEAT AND PROTEIN KINASE DOMAIN-CONTAINING PROTEIN"/>
    <property type="match status" value="1"/>
</dbReference>
<dbReference type="EMBL" id="ML119166">
    <property type="protein sequence ID" value="RPB08231.1"/>
    <property type="molecule type" value="Genomic_DNA"/>
</dbReference>
<keyword evidence="1" id="KW-0677">Repeat</keyword>
<evidence type="ECO:0000256" key="3">
    <source>
        <dbReference type="PROSITE-ProRule" id="PRU00023"/>
    </source>
</evidence>
<gene>
    <name evidence="5" type="ORF">P167DRAFT_539428</name>
</gene>
<organism evidence="5 6">
    <name type="scientific">Morchella conica CCBAS932</name>
    <dbReference type="NCBI Taxonomy" id="1392247"/>
    <lineage>
        <taxon>Eukaryota</taxon>
        <taxon>Fungi</taxon>
        <taxon>Dikarya</taxon>
        <taxon>Ascomycota</taxon>
        <taxon>Pezizomycotina</taxon>
        <taxon>Pezizomycetes</taxon>
        <taxon>Pezizales</taxon>
        <taxon>Morchellaceae</taxon>
        <taxon>Morchella</taxon>
    </lineage>
</organism>
<evidence type="ECO:0000313" key="5">
    <source>
        <dbReference type="EMBL" id="RPB08231.1"/>
    </source>
</evidence>
<feature type="repeat" description="ANK" evidence="3">
    <location>
        <begin position="250"/>
        <end position="305"/>
    </location>
</feature>
<dbReference type="PRINTS" id="PR01415">
    <property type="entry name" value="ANKYRIN"/>
</dbReference>
<sequence>MPLTALAAELLLLIADELSLHDVSSLLRANHHLNTLLTPHLYTRAKTLLVPLPSRGGQDLELEPLLNNLARLGRIRSVTHILNAGASATTGSPPALYTAAEAGQEDIVSLMIAYHMERTQGVAVCRVACQRYNSGRSPLHIAAQCGHDATVRVLLEADFSVMEQTEDGATPLVLAVTNARVQVVRTLLEYGASPNVDVGGLSVSAARRKPLIHWVVKNAFVLKVLRGSDLLPILRLLLDYGADVLSRDGYRATPLHIAARSGDGIELRLLLQSTPESKKAGGKLVHSQIVALLIERGADVNARDQGGRTPLHNAAEFQDVEMVRTLLEAGAKREVANGAGKTPVWLASANDWPRGSGEIVKLLEDWSIGPDKY</sequence>
<dbReference type="PANTHER" id="PTHR24198:SF165">
    <property type="entry name" value="ANKYRIN REPEAT-CONTAINING PROTEIN-RELATED"/>
    <property type="match status" value="1"/>
</dbReference>
<dbReference type="OrthoDB" id="341259at2759"/>
<dbReference type="Proteomes" id="UP000277580">
    <property type="component" value="Unassembled WGS sequence"/>
</dbReference>
<reference evidence="5 6" key="1">
    <citation type="journal article" date="2018" name="Nat. Ecol. Evol.">
        <title>Pezizomycetes genomes reveal the molecular basis of ectomycorrhizal truffle lifestyle.</title>
        <authorList>
            <person name="Murat C."/>
            <person name="Payen T."/>
            <person name="Noel B."/>
            <person name="Kuo A."/>
            <person name="Morin E."/>
            <person name="Chen J."/>
            <person name="Kohler A."/>
            <person name="Krizsan K."/>
            <person name="Balestrini R."/>
            <person name="Da Silva C."/>
            <person name="Montanini B."/>
            <person name="Hainaut M."/>
            <person name="Levati E."/>
            <person name="Barry K.W."/>
            <person name="Belfiori B."/>
            <person name="Cichocki N."/>
            <person name="Clum A."/>
            <person name="Dockter R.B."/>
            <person name="Fauchery L."/>
            <person name="Guy J."/>
            <person name="Iotti M."/>
            <person name="Le Tacon F."/>
            <person name="Lindquist E.A."/>
            <person name="Lipzen A."/>
            <person name="Malagnac F."/>
            <person name="Mello A."/>
            <person name="Molinier V."/>
            <person name="Miyauchi S."/>
            <person name="Poulain J."/>
            <person name="Riccioni C."/>
            <person name="Rubini A."/>
            <person name="Sitrit Y."/>
            <person name="Splivallo R."/>
            <person name="Traeger S."/>
            <person name="Wang M."/>
            <person name="Zifcakova L."/>
            <person name="Wipf D."/>
            <person name="Zambonelli A."/>
            <person name="Paolocci F."/>
            <person name="Nowrousian M."/>
            <person name="Ottonello S."/>
            <person name="Baldrian P."/>
            <person name="Spatafora J.W."/>
            <person name="Henrissat B."/>
            <person name="Nagy L.G."/>
            <person name="Aury J.M."/>
            <person name="Wincker P."/>
            <person name="Grigoriev I.V."/>
            <person name="Bonfante P."/>
            <person name="Martin F.M."/>
        </authorList>
    </citation>
    <scope>NUCLEOTIDE SEQUENCE [LARGE SCALE GENOMIC DNA]</scope>
    <source>
        <strain evidence="5 6">CCBAS932</strain>
    </source>
</reference>
<keyword evidence="2 3" id="KW-0040">ANK repeat</keyword>
<feature type="repeat" description="ANK" evidence="3">
    <location>
        <begin position="306"/>
        <end position="338"/>
    </location>
</feature>
<dbReference type="InterPro" id="IPR002110">
    <property type="entry name" value="Ankyrin_rpt"/>
</dbReference>
<dbReference type="Gene3D" id="1.25.40.20">
    <property type="entry name" value="Ankyrin repeat-containing domain"/>
    <property type="match status" value="2"/>
</dbReference>
<feature type="signal peptide" evidence="4">
    <location>
        <begin position="1"/>
        <end position="15"/>
    </location>
</feature>
<dbReference type="InterPro" id="IPR036770">
    <property type="entry name" value="Ankyrin_rpt-contain_sf"/>
</dbReference>
<keyword evidence="4" id="KW-0732">Signal</keyword>
<protein>
    <submittedName>
        <fullName evidence="5">Ankyrin</fullName>
    </submittedName>
</protein>
<evidence type="ECO:0000256" key="2">
    <source>
        <dbReference type="ARBA" id="ARBA00023043"/>
    </source>
</evidence>
<dbReference type="STRING" id="1392247.A0A3N4KIR5"/>